<evidence type="ECO:0000256" key="1">
    <source>
        <dbReference type="ARBA" id="ARBA00004651"/>
    </source>
</evidence>
<evidence type="ECO:0000256" key="5">
    <source>
        <dbReference type="ARBA" id="ARBA00022989"/>
    </source>
</evidence>
<dbReference type="InterPro" id="IPR050638">
    <property type="entry name" value="AA-Vitamin_Transporters"/>
</dbReference>
<name>A0AAE3GNQ4_9CYAN</name>
<evidence type="ECO:0000313" key="9">
    <source>
        <dbReference type="EMBL" id="MCP2727744.1"/>
    </source>
</evidence>
<feature type="transmembrane region" description="Helical" evidence="7">
    <location>
        <begin position="239"/>
        <end position="260"/>
    </location>
</feature>
<comment type="caution">
    <text evidence="9">The sequence shown here is derived from an EMBL/GenBank/DDBJ whole genome shotgun (WGS) entry which is preliminary data.</text>
</comment>
<keyword evidence="6 7" id="KW-0472">Membrane</keyword>
<feature type="domain" description="EamA" evidence="8">
    <location>
        <begin position="31"/>
        <end position="156"/>
    </location>
</feature>
<dbReference type="Gene3D" id="1.10.3730.20">
    <property type="match status" value="1"/>
</dbReference>
<evidence type="ECO:0000256" key="4">
    <source>
        <dbReference type="ARBA" id="ARBA00022692"/>
    </source>
</evidence>
<evidence type="ECO:0000256" key="6">
    <source>
        <dbReference type="ARBA" id="ARBA00023136"/>
    </source>
</evidence>
<keyword evidence="4 7" id="KW-0812">Transmembrane</keyword>
<dbReference type="EMBL" id="JAMZMM010000026">
    <property type="protein sequence ID" value="MCP2727744.1"/>
    <property type="molecule type" value="Genomic_DNA"/>
</dbReference>
<evidence type="ECO:0000259" key="8">
    <source>
        <dbReference type="Pfam" id="PF00892"/>
    </source>
</evidence>
<sequence>MSKLIARIPGRAYLMIAVIIFAASNGITRKLTQLGADNLINGRNPVSFCNVLFVGNLCALILLIFLYRQQWQSFSLKQLSGKDWIGLVSVAIFSGALAPALILMALEITMVNNVILIGTIGPPLILALSVLLLKERVNRWVISGEILAFVGVFLTVLLQQPEGNMVDMGGGLQLGKGEIMVAAGSICGVIGTIISKVTLREIPLGIFSIIRTVIGTVVFFAIAMRIYGPVHFVDVFSPFLWKWMFLYSAVIVVGGQLFWLTGLKKTTASDVSLANSFGPIAGILAGYLILGEAPTLAQYIGGSIIMCGIALNQIGVLRFGTKTTPTPQISEKEMDAEVGFKGI</sequence>
<reference evidence="9" key="1">
    <citation type="submission" date="2022-06" db="EMBL/GenBank/DDBJ databases">
        <title>New cyanobacteria of genus Symplocastrum in benthos of Lake Baikal.</title>
        <authorList>
            <person name="Sorokovikova E."/>
            <person name="Tikhonova I."/>
            <person name="Krasnopeev A."/>
            <person name="Evseev P."/>
            <person name="Gladkikh A."/>
            <person name="Belykh O."/>
        </authorList>
    </citation>
    <scope>NUCLEOTIDE SEQUENCE</scope>
    <source>
        <strain evidence="9">BBK-W-15</strain>
    </source>
</reference>
<dbReference type="Proteomes" id="UP001204953">
    <property type="component" value="Unassembled WGS sequence"/>
</dbReference>
<evidence type="ECO:0000313" key="10">
    <source>
        <dbReference type="Proteomes" id="UP001204953"/>
    </source>
</evidence>
<feature type="transmembrane region" description="Helical" evidence="7">
    <location>
        <begin position="140"/>
        <end position="159"/>
    </location>
</feature>
<feature type="transmembrane region" description="Helical" evidence="7">
    <location>
        <begin position="206"/>
        <end position="227"/>
    </location>
</feature>
<accession>A0AAE3GNQ4</accession>
<feature type="domain" description="EamA" evidence="8">
    <location>
        <begin position="176"/>
        <end position="311"/>
    </location>
</feature>
<feature type="transmembrane region" description="Helical" evidence="7">
    <location>
        <begin position="179"/>
        <end position="199"/>
    </location>
</feature>
<feature type="transmembrane region" description="Helical" evidence="7">
    <location>
        <begin position="114"/>
        <end position="133"/>
    </location>
</feature>
<comment type="similarity">
    <text evidence="2">Belongs to the EamA transporter family.</text>
</comment>
<evidence type="ECO:0000256" key="2">
    <source>
        <dbReference type="ARBA" id="ARBA00007362"/>
    </source>
</evidence>
<feature type="transmembrane region" description="Helical" evidence="7">
    <location>
        <begin position="48"/>
        <end position="67"/>
    </location>
</feature>
<dbReference type="InterPro" id="IPR037185">
    <property type="entry name" value="EmrE-like"/>
</dbReference>
<keyword evidence="3" id="KW-1003">Cell membrane</keyword>
<proteinExistence type="inferred from homology"/>
<dbReference type="RefSeq" id="WP_254010554.1">
    <property type="nucleotide sequence ID" value="NZ_JAMZMM010000026.1"/>
</dbReference>
<protein>
    <submittedName>
        <fullName evidence="9">DMT family transporter</fullName>
    </submittedName>
</protein>
<dbReference type="GO" id="GO:0005886">
    <property type="term" value="C:plasma membrane"/>
    <property type="evidence" value="ECO:0007669"/>
    <property type="project" value="UniProtKB-SubCell"/>
</dbReference>
<dbReference type="PANTHER" id="PTHR32322:SF18">
    <property type="entry name" value="S-ADENOSYLMETHIONINE_S-ADENOSYLHOMOCYSTEINE TRANSPORTER"/>
    <property type="match status" value="1"/>
</dbReference>
<keyword evidence="5 7" id="KW-1133">Transmembrane helix</keyword>
<comment type="subcellular location">
    <subcellularLocation>
        <location evidence="1">Cell membrane</location>
        <topology evidence="1">Multi-pass membrane protein</topology>
    </subcellularLocation>
</comment>
<evidence type="ECO:0000256" key="7">
    <source>
        <dbReference type="SAM" id="Phobius"/>
    </source>
</evidence>
<organism evidence="9 10">
    <name type="scientific">Limnofasciculus baicalensis BBK-W-15</name>
    <dbReference type="NCBI Taxonomy" id="2699891"/>
    <lineage>
        <taxon>Bacteria</taxon>
        <taxon>Bacillati</taxon>
        <taxon>Cyanobacteriota</taxon>
        <taxon>Cyanophyceae</taxon>
        <taxon>Coleofasciculales</taxon>
        <taxon>Coleofasciculaceae</taxon>
        <taxon>Limnofasciculus</taxon>
        <taxon>Limnofasciculus baicalensis</taxon>
    </lineage>
</organism>
<feature type="transmembrane region" description="Helical" evidence="7">
    <location>
        <begin position="12"/>
        <end position="28"/>
    </location>
</feature>
<keyword evidence="10" id="KW-1185">Reference proteome</keyword>
<dbReference type="SUPFAM" id="SSF103481">
    <property type="entry name" value="Multidrug resistance efflux transporter EmrE"/>
    <property type="match status" value="2"/>
</dbReference>
<gene>
    <name evidence="9" type="ORF">NJ959_04530</name>
</gene>
<feature type="transmembrane region" description="Helical" evidence="7">
    <location>
        <begin position="87"/>
        <end position="108"/>
    </location>
</feature>
<feature type="transmembrane region" description="Helical" evidence="7">
    <location>
        <begin position="296"/>
        <end position="317"/>
    </location>
</feature>
<dbReference type="InterPro" id="IPR000620">
    <property type="entry name" value="EamA_dom"/>
</dbReference>
<dbReference type="Pfam" id="PF00892">
    <property type="entry name" value="EamA"/>
    <property type="match status" value="2"/>
</dbReference>
<evidence type="ECO:0000256" key="3">
    <source>
        <dbReference type="ARBA" id="ARBA00022475"/>
    </source>
</evidence>
<dbReference type="PANTHER" id="PTHR32322">
    <property type="entry name" value="INNER MEMBRANE TRANSPORTER"/>
    <property type="match status" value="1"/>
</dbReference>
<dbReference type="AlphaFoldDB" id="A0AAE3GNQ4"/>
<feature type="transmembrane region" description="Helical" evidence="7">
    <location>
        <begin position="272"/>
        <end position="290"/>
    </location>
</feature>